<organism evidence="1 2">
    <name type="scientific">Eumeta variegata</name>
    <name type="common">Bagworm moth</name>
    <name type="synonym">Eumeta japonica</name>
    <dbReference type="NCBI Taxonomy" id="151549"/>
    <lineage>
        <taxon>Eukaryota</taxon>
        <taxon>Metazoa</taxon>
        <taxon>Ecdysozoa</taxon>
        <taxon>Arthropoda</taxon>
        <taxon>Hexapoda</taxon>
        <taxon>Insecta</taxon>
        <taxon>Pterygota</taxon>
        <taxon>Neoptera</taxon>
        <taxon>Endopterygota</taxon>
        <taxon>Lepidoptera</taxon>
        <taxon>Glossata</taxon>
        <taxon>Ditrysia</taxon>
        <taxon>Tineoidea</taxon>
        <taxon>Psychidae</taxon>
        <taxon>Oiketicinae</taxon>
        <taxon>Eumeta</taxon>
    </lineage>
</organism>
<dbReference type="Proteomes" id="UP000299102">
    <property type="component" value="Unassembled WGS sequence"/>
</dbReference>
<evidence type="ECO:0000313" key="1">
    <source>
        <dbReference type="EMBL" id="GBP43307.1"/>
    </source>
</evidence>
<protein>
    <submittedName>
        <fullName evidence="1">Uncharacterized protein</fullName>
    </submittedName>
</protein>
<proteinExistence type="predicted"/>
<name>A0A4C1VZP0_EUMVA</name>
<dbReference type="AlphaFoldDB" id="A0A4C1VZP0"/>
<gene>
    <name evidence="1" type="ORF">EVAR_31191_1</name>
</gene>
<comment type="caution">
    <text evidence="1">The sequence shown here is derived from an EMBL/GenBank/DDBJ whole genome shotgun (WGS) entry which is preliminary data.</text>
</comment>
<sequence length="166" mass="19128">MEGECIRSVSSATVLGVVIVERLFFVQFAITIAEKASKSFVTYAAGCWHERASLHIVRSALPRTQRLSLILLTKAYRMVSSVVLPVLAGVIPADLEVICADQTQRQHKNMTEAEVRLYWWKARDGLIEERQRRWDTEMNGRELHRYFSVLSGRLQAEWIDRNYQTS</sequence>
<keyword evidence="2" id="KW-1185">Reference proteome</keyword>
<dbReference type="OrthoDB" id="7382669at2759"/>
<accession>A0A4C1VZP0</accession>
<dbReference type="EMBL" id="BGZK01000433">
    <property type="protein sequence ID" value="GBP43307.1"/>
    <property type="molecule type" value="Genomic_DNA"/>
</dbReference>
<evidence type="ECO:0000313" key="2">
    <source>
        <dbReference type="Proteomes" id="UP000299102"/>
    </source>
</evidence>
<reference evidence="1 2" key="1">
    <citation type="journal article" date="2019" name="Commun. Biol.">
        <title>The bagworm genome reveals a unique fibroin gene that provides high tensile strength.</title>
        <authorList>
            <person name="Kono N."/>
            <person name="Nakamura H."/>
            <person name="Ohtoshi R."/>
            <person name="Tomita M."/>
            <person name="Numata K."/>
            <person name="Arakawa K."/>
        </authorList>
    </citation>
    <scope>NUCLEOTIDE SEQUENCE [LARGE SCALE GENOMIC DNA]</scope>
</reference>